<feature type="region of interest" description="Disordered" evidence="8">
    <location>
        <begin position="45"/>
        <end position="79"/>
    </location>
</feature>
<dbReference type="PROSITE" id="PS50157">
    <property type="entry name" value="ZINC_FINGER_C2H2_2"/>
    <property type="match status" value="2"/>
</dbReference>
<dbReference type="Gene3D" id="3.30.160.60">
    <property type="entry name" value="Classic Zinc Finger"/>
    <property type="match status" value="1"/>
</dbReference>
<dbReference type="SMART" id="SM00355">
    <property type="entry name" value="ZnF_C2H2"/>
    <property type="match status" value="19"/>
</dbReference>
<dbReference type="EMBL" id="OU963920">
    <property type="protein sequence ID" value="CAH0404009.1"/>
    <property type="molecule type" value="Genomic_DNA"/>
</dbReference>
<keyword evidence="3" id="KW-0677">Repeat</keyword>
<feature type="compositionally biased region" description="Polar residues" evidence="8">
    <location>
        <begin position="66"/>
        <end position="79"/>
    </location>
</feature>
<feature type="region of interest" description="Disordered" evidence="8">
    <location>
        <begin position="1558"/>
        <end position="1580"/>
    </location>
</feature>
<keyword evidence="6" id="KW-0539">Nucleus</keyword>
<sequence>MADDIDIEEHDPMDNPRIADMFLANIKSEPVDYEDNYSEYSGVNYEENVSIKEEPKDYDPEHCPEESQQQTVPSHYENRVQNSSVKRKNLIILGSKPCPRSKKLKTLFISLEDWGDRLNTSPCYCKECMILFATRNALDAHKMSVHSFLVAVEEVKEEETPKPQHRFCNHCQTYFEDEALLIQHLYDLIQAKQAKIKEKPQPQPQLQPTKPIVSSEIVNPPIQKTNMYNVCRVCTCYFKKKLAYEKHCVLKHGAGVAFDRVCVPDNGYVKCKFCGAPAKTLLLHNRHIRICHNSIYVRKAANGVQKVKNTIPTKKLIASKAKNVYTKNVSSNMHLGKLYQRNLEKTAKSAKSNSLAVNTNEINNDYRLSFKRGVPKNILFKCDKCPKYFLNCLVALTHAYRPNYAHTTQTNVWKCPDCHRLFRQIDSELHQLQHRHTREFKVYDVHPNIYSRVLCRCAKCNIYFEERLYIKHTKLGCADTSFVDHCSICDLTVNNSIIHKQKHTTRQFIKSDFILIEDFVQHGQTQTSNASGAKIAKIPQLPNKKIAKPNLKRPNTEFPEPIPKKKPLISTAVAIKTQKAKKNEIPMYYCKLCQTYAKKPYKRSHHLEKKCQESIRRVLSPCPICGLTFCSNMQLKSHTTFMHTKHNVHFKDYKFVCIRSLKPCMPPLPKFRKCTRCAVQYLDVHSKCNLTALKTCKMCKRSFTESAFRLHMLHHKYMTQTQAPHKNMTHAQAPGKSIENTLKMKYRMLKPTWNILYNCKACDVTTDSYDNVVGHCQKHYNHMESYGVTIMNCEVCNLNFENKCYKRHVELHENETIDRDSFTILTYDYFELLRNNWFKIFTSIPGEQVTQILRRSIYVTRIVKMTMLQNGPPEYTVYKCQTCNKIVANDDICVHVESNDCDAEQTHKCSDCGLDFATERARVSHSAIHRKQAVNASSFRIVAFNHPGEAEFNAKLRSEYAVNSSNDTKTTVVNRTAKAVPKSKAVLKTTATAVPSNDKVKILKYKYYQCQKCYCCSTKRPAIYNHACVREENMRLCHQCNYVFHIMGQPLHLKKHLSTPMTRDNIVIEPINFPTKPDEWRVKLSECKKCQVKFPSHLIESHNCIKSGAIPAMKLYRCSGCKMLFSDKENLAKHEEECDLHEDKQCRCGLNHKEHIYKCNHCDVFMMSKAAAESHNRRDHVELPTEPCSKCGWNFASRALRKHISTHHLQLKLSPKDFCIIPIENENEQSAGRCSANKQQREIKAEMLKQKLENCDDGDVQDAIDKVDDKDDDKDTNVETASANEFRKLYSFSEFHRKYKNYKNALYRCAKCDVCYLNTKCWFYHEHLTPKNALNVRECTTCNARFTRVTMKKHLFNHEADPSVVYRVVTPEETPTRLLGPPLNSVSIKASVKDEEVATTSKVKESVVSQSVPEINQASPEPDQTTKQPESIKQAPKLDQTSLPERNTSTPPKKYTHKVYKCGECNVYFMAQQTCYTHMLHHTPIDSKEFIECKLCGLPFKIMALNPHMKKHHKEDFNLDEVLVEEYTKDSVNRTPKIEIYYAIDKVQSRLVSTTSDEANCDADSASNNQPSSSTNTVEDAVDTVQNEASDEVMEAQSSFTEDEKINNEFPNVEEDRSLDDSIRPEDNIAREKHKCRFCDEVFKTNTSKEFHESLDHLDAEKSCEICKSSFNASILDALHLNIKDDTFQCCLCKERFEVQQMTTHSKMHV</sequence>
<keyword evidence="4 7" id="KW-0863">Zinc-finger</keyword>
<proteinExistence type="predicted"/>
<evidence type="ECO:0000256" key="2">
    <source>
        <dbReference type="ARBA" id="ARBA00022723"/>
    </source>
</evidence>
<dbReference type="Proteomes" id="UP001153292">
    <property type="component" value="Chromosome 27"/>
</dbReference>
<reference evidence="10" key="1">
    <citation type="submission" date="2021-12" db="EMBL/GenBank/DDBJ databases">
        <authorList>
            <person name="King R."/>
        </authorList>
    </citation>
    <scope>NUCLEOTIDE SEQUENCE</scope>
</reference>
<evidence type="ECO:0000256" key="1">
    <source>
        <dbReference type="ARBA" id="ARBA00004123"/>
    </source>
</evidence>
<dbReference type="PROSITE" id="PS00028">
    <property type="entry name" value="ZINC_FINGER_C2H2_1"/>
    <property type="match status" value="6"/>
</dbReference>
<evidence type="ECO:0000256" key="8">
    <source>
        <dbReference type="SAM" id="MobiDB-lite"/>
    </source>
</evidence>
<keyword evidence="11" id="KW-1185">Reference proteome</keyword>
<keyword evidence="5" id="KW-0862">Zinc</keyword>
<feature type="compositionally biased region" description="Polar residues" evidence="8">
    <location>
        <begin position="1413"/>
        <end position="1431"/>
    </location>
</feature>
<keyword evidence="2" id="KW-0479">Metal-binding</keyword>
<evidence type="ECO:0000256" key="4">
    <source>
        <dbReference type="ARBA" id="ARBA00022771"/>
    </source>
</evidence>
<feature type="region of interest" description="Disordered" evidence="8">
    <location>
        <begin position="1399"/>
        <end position="1454"/>
    </location>
</feature>
<evidence type="ECO:0000256" key="6">
    <source>
        <dbReference type="ARBA" id="ARBA00023242"/>
    </source>
</evidence>
<evidence type="ECO:0000259" key="9">
    <source>
        <dbReference type="PROSITE" id="PS50157"/>
    </source>
</evidence>
<feature type="compositionally biased region" description="Polar residues" evidence="8">
    <location>
        <begin position="1565"/>
        <end position="1580"/>
    </location>
</feature>
<evidence type="ECO:0000313" key="10">
    <source>
        <dbReference type="EMBL" id="CAH0404009.1"/>
    </source>
</evidence>
<comment type="subcellular location">
    <subcellularLocation>
        <location evidence="1">Nucleus</location>
    </subcellularLocation>
</comment>
<organism evidence="10 11">
    <name type="scientific">Chilo suppressalis</name>
    <name type="common">Asiatic rice borer moth</name>
    <dbReference type="NCBI Taxonomy" id="168631"/>
    <lineage>
        <taxon>Eukaryota</taxon>
        <taxon>Metazoa</taxon>
        <taxon>Ecdysozoa</taxon>
        <taxon>Arthropoda</taxon>
        <taxon>Hexapoda</taxon>
        <taxon>Insecta</taxon>
        <taxon>Pterygota</taxon>
        <taxon>Neoptera</taxon>
        <taxon>Endopterygota</taxon>
        <taxon>Lepidoptera</taxon>
        <taxon>Glossata</taxon>
        <taxon>Ditrysia</taxon>
        <taxon>Pyraloidea</taxon>
        <taxon>Crambidae</taxon>
        <taxon>Crambinae</taxon>
        <taxon>Chilo</taxon>
    </lineage>
</organism>
<dbReference type="PANTHER" id="PTHR24376">
    <property type="entry name" value="ZINC FINGER PROTEIN"/>
    <property type="match status" value="1"/>
</dbReference>
<dbReference type="InterPro" id="IPR013087">
    <property type="entry name" value="Znf_C2H2_type"/>
</dbReference>
<accession>A0ABN8B8W9</accession>
<feature type="domain" description="C2H2-type" evidence="9">
    <location>
        <begin position="620"/>
        <end position="648"/>
    </location>
</feature>
<gene>
    <name evidence="10" type="ORF">CHILSU_LOCUS7308</name>
</gene>
<feature type="compositionally biased region" description="Basic and acidic residues" evidence="8">
    <location>
        <begin position="49"/>
        <end position="65"/>
    </location>
</feature>
<evidence type="ECO:0000313" key="11">
    <source>
        <dbReference type="Proteomes" id="UP001153292"/>
    </source>
</evidence>
<evidence type="ECO:0000256" key="3">
    <source>
        <dbReference type="ARBA" id="ARBA00022737"/>
    </source>
</evidence>
<name>A0ABN8B8W9_CHISP</name>
<dbReference type="PANTHER" id="PTHR24376:SF216">
    <property type="entry name" value="ZINC FINGER PROTEIN 420-LIKE"/>
    <property type="match status" value="1"/>
</dbReference>
<protein>
    <recommendedName>
        <fullName evidence="9">C2H2-type domain-containing protein</fullName>
    </recommendedName>
</protein>
<evidence type="ECO:0000256" key="5">
    <source>
        <dbReference type="ARBA" id="ARBA00022833"/>
    </source>
</evidence>
<feature type="domain" description="C2H2-type" evidence="9">
    <location>
        <begin position="1116"/>
        <end position="1146"/>
    </location>
</feature>
<feature type="compositionally biased region" description="Polar residues" evidence="8">
    <location>
        <begin position="1439"/>
        <end position="1451"/>
    </location>
</feature>
<evidence type="ECO:0000256" key="7">
    <source>
        <dbReference type="PROSITE-ProRule" id="PRU00042"/>
    </source>
</evidence>